<comment type="similarity">
    <text evidence="1">Belongs to the PPR family. P subfamily.</text>
</comment>
<keyword evidence="2" id="KW-0677">Repeat</keyword>
<dbReference type="OrthoDB" id="680059at2759"/>
<evidence type="ECO:0000256" key="1">
    <source>
        <dbReference type="ARBA" id="ARBA00007626"/>
    </source>
</evidence>
<dbReference type="EMBL" id="JAAALK010001675">
    <property type="protein sequence ID" value="KAG8041420.1"/>
    <property type="molecule type" value="Genomic_DNA"/>
</dbReference>
<gene>
    <name evidence="3" type="ORF">GUJ93_ZPchr0663g11368</name>
</gene>
<name>A0A8J5QSU7_ZIZPA</name>
<protein>
    <recommendedName>
        <fullName evidence="5">Pentatricopeptide repeat-containing protein</fullName>
    </recommendedName>
</protein>
<dbReference type="InterPro" id="IPR002885">
    <property type="entry name" value="PPR_rpt"/>
</dbReference>
<reference evidence="3" key="1">
    <citation type="journal article" date="2021" name="bioRxiv">
        <title>Whole Genome Assembly and Annotation of Northern Wild Rice, Zizania palustris L., Supports a Whole Genome Duplication in the Zizania Genus.</title>
        <authorList>
            <person name="Haas M."/>
            <person name="Kono T."/>
            <person name="Macchietto M."/>
            <person name="Millas R."/>
            <person name="McGilp L."/>
            <person name="Shao M."/>
            <person name="Duquette J."/>
            <person name="Hirsch C.N."/>
            <person name="Kimball J."/>
        </authorList>
    </citation>
    <scope>NUCLEOTIDE SEQUENCE</scope>
    <source>
        <tissue evidence="3">Fresh leaf tissue</tissue>
    </source>
</reference>
<accession>A0A8J5QSU7</accession>
<organism evidence="3 4">
    <name type="scientific">Zizania palustris</name>
    <name type="common">Northern wild rice</name>
    <dbReference type="NCBI Taxonomy" id="103762"/>
    <lineage>
        <taxon>Eukaryota</taxon>
        <taxon>Viridiplantae</taxon>
        <taxon>Streptophyta</taxon>
        <taxon>Embryophyta</taxon>
        <taxon>Tracheophyta</taxon>
        <taxon>Spermatophyta</taxon>
        <taxon>Magnoliopsida</taxon>
        <taxon>Liliopsida</taxon>
        <taxon>Poales</taxon>
        <taxon>Poaceae</taxon>
        <taxon>BOP clade</taxon>
        <taxon>Oryzoideae</taxon>
        <taxon>Oryzeae</taxon>
        <taxon>Zizaniinae</taxon>
        <taxon>Zizania</taxon>
    </lineage>
</organism>
<dbReference type="PANTHER" id="PTHR47941">
    <property type="entry name" value="PENTATRICOPEPTIDE REPEAT-CONTAINING PROTEIN 3, MITOCHONDRIAL"/>
    <property type="match status" value="1"/>
</dbReference>
<comment type="caution">
    <text evidence="3">The sequence shown here is derived from an EMBL/GenBank/DDBJ whole genome shotgun (WGS) entry which is preliminary data.</text>
</comment>
<dbReference type="Pfam" id="PF12854">
    <property type="entry name" value="PPR_1"/>
    <property type="match status" value="1"/>
</dbReference>
<feature type="non-terminal residue" evidence="3">
    <location>
        <position position="134"/>
    </location>
</feature>
<evidence type="ECO:0008006" key="5">
    <source>
        <dbReference type="Google" id="ProtNLM"/>
    </source>
</evidence>
<evidence type="ECO:0000256" key="2">
    <source>
        <dbReference type="ARBA" id="ARBA00022737"/>
    </source>
</evidence>
<reference evidence="3" key="2">
    <citation type="submission" date="2021-02" db="EMBL/GenBank/DDBJ databases">
        <authorList>
            <person name="Kimball J.A."/>
            <person name="Haas M.W."/>
            <person name="Macchietto M."/>
            <person name="Kono T."/>
            <person name="Duquette J."/>
            <person name="Shao M."/>
        </authorList>
    </citation>
    <scope>NUCLEOTIDE SEQUENCE</scope>
    <source>
        <tissue evidence="3">Fresh leaf tissue</tissue>
    </source>
</reference>
<sequence length="134" mass="15183">GDCQKQSGFGKKWGDGLKPDVVACGALIFGLCKNHKVDEAFELALRMLIDWTRHLLSSLIIWKSVGSVTLSCTYSLMHFARQRSVNYYNLAEELFDQMLSTKIVPNVNVYNIMLHNLYSGHQMNIIANHYSSVL</sequence>
<evidence type="ECO:0000313" key="4">
    <source>
        <dbReference type="Proteomes" id="UP000729402"/>
    </source>
</evidence>
<dbReference type="AlphaFoldDB" id="A0A8J5QSU7"/>
<keyword evidence="4" id="KW-1185">Reference proteome</keyword>
<proteinExistence type="inferred from homology"/>
<dbReference type="Proteomes" id="UP000729402">
    <property type="component" value="Unassembled WGS sequence"/>
</dbReference>
<evidence type="ECO:0000313" key="3">
    <source>
        <dbReference type="EMBL" id="KAG8041420.1"/>
    </source>
</evidence>